<dbReference type="OrthoDB" id="10407007at2759"/>
<feature type="transmembrane region" description="Helical" evidence="1">
    <location>
        <begin position="50"/>
        <end position="67"/>
    </location>
</feature>
<sequence length="178" mass="19697">MSSKSGMVTMCACCILPCYISIMIVFLVVPVLFIVVGIIKFNDCPIDSRIPIWMISIAGAILLERVLEAIKAMGDSKFTRQNPKPEGADAIEEWEQQKKENQSTAVMVLLFLIRIIVFSGTIVGCVFTFSIYGQREKCDGLVFWSSFIYCALSVAIYGLFILLVACLCCLLALNITLS</sequence>
<keyword evidence="1" id="KW-1133">Transmembrane helix</keyword>
<keyword evidence="1" id="KW-0812">Transmembrane</keyword>
<comment type="caution">
    <text evidence="2">The sequence shown here is derived from an EMBL/GenBank/DDBJ whole genome shotgun (WGS) entry which is preliminary data.</text>
</comment>
<evidence type="ECO:0000313" key="3">
    <source>
        <dbReference type="Proteomes" id="UP000230233"/>
    </source>
</evidence>
<dbReference type="AlphaFoldDB" id="A0A2G5VJH3"/>
<accession>A0A2G5VJH3</accession>
<reference evidence="3" key="1">
    <citation type="submission" date="2017-10" db="EMBL/GenBank/DDBJ databases">
        <title>Rapid genome shrinkage in a self-fertile nematode reveals novel sperm competition proteins.</title>
        <authorList>
            <person name="Yin D."/>
            <person name="Schwarz E.M."/>
            <person name="Thomas C.G."/>
            <person name="Felde R.L."/>
            <person name="Korf I.F."/>
            <person name="Cutter A.D."/>
            <person name="Schartner C.M."/>
            <person name="Ralston E.J."/>
            <person name="Meyer B.J."/>
            <person name="Haag E.S."/>
        </authorList>
    </citation>
    <scope>NUCLEOTIDE SEQUENCE [LARGE SCALE GENOMIC DNA]</scope>
    <source>
        <strain evidence="3">JU1422</strain>
    </source>
</reference>
<gene>
    <name evidence="2" type="primary">Cnig_chr_I.g2218</name>
    <name evidence="2" type="ORF">B9Z55_002218</name>
</gene>
<proteinExistence type="predicted"/>
<dbReference type="Proteomes" id="UP000230233">
    <property type="component" value="Chromosome I"/>
</dbReference>
<dbReference type="PANTHER" id="PTHR34152:SF3">
    <property type="entry name" value="CONSERVED PLASMA MEMBRANE PROTEIN-RELATED"/>
    <property type="match status" value="1"/>
</dbReference>
<keyword evidence="3" id="KW-1185">Reference proteome</keyword>
<dbReference type="EMBL" id="PDUG01000001">
    <property type="protein sequence ID" value="PIC51887.1"/>
    <property type="molecule type" value="Genomic_DNA"/>
</dbReference>
<name>A0A2G5VJH3_9PELO</name>
<evidence type="ECO:0000256" key="1">
    <source>
        <dbReference type="SAM" id="Phobius"/>
    </source>
</evidence>
<feature type="transmembrane region" description="Helical" evidence="1">
    <location>
        <begin position="12"/>
        <end position="38"/>
    </location>
</feature>
<keyword evidence="1" id="KW-0472">Membrane</keyword>
<evidence type="ECO:0000313" key="2">
    <source>
        <dbReference type="EMBL" id="PIC51887.1"/>
    </source>
</evidence>
<dbReference type="PANTHER" id="PTHR34152">
    <property type="entry name" value="PROTEIN CBG12353-RELATED"/>
    <property type="match status" value="1"/>
</dbReference>
<organism evidence="2 3">
    <name type="scientific">Caenorhabditis nigoni</name>
    <dbReference type="NCBI Taxonomy" id="1611254"/>
    <lineage>
        <taxon>Eukaryota</taxon>
        <taxon>Metazoa</taxon>
        <taxon>Ecdysozoa</taxon>
        <taxon>Nematoda</taxon>
        <taxon>Chromadorea</taxon>
        <taxon>Rhabditida</taxon>
        <taxon>Rhabditina</taxon>
        <taxon>Rhabditomorpha</taxon>
        <taxon>Rhabditoidea</taxon>
        <taxon>Rhabditidae</taxon>
        <taxon>Peloderinae</taxon>
        <taxon>Caenorhabditis</taxon>
    </lineage>
</organism>
<feature type="transmembrane region" description="Helical" evidence="1">
    <location>
        <begin position="144"/>
        <end position="173"/>
    </location>
</feature>
<protein>
    <submittedName>
        <fullName evidence="2">Uncharacterized protein</fullName>
    </submittedName>
</protein>
<feature type="transmembrane region" description="Helical" evidence="1">
    <location>
        <begin position="106"/>
        <end position="132"/>
    </location>
</feature>